<evidence type="ECO:0000256" key="4">
    <source>
        <dbReference type="ARBA" id="ARBA00022475"/>
    </source>
</evidence>
<evidence type="ECO:0000256" key="9">
    <source>
        <dbReference type="ARBA" id="ARBA00037295"/>
    </source>
</evidence>
<dbReference type="EMBL" id="VWPH01000004">
    <property type="protein sequence ID" value="KAA5835234.1"/>
    <property type="molecule type" value="Genomic_DNA"/>
</dbReference>
<protein>
    <recommendedName>
        <fullName evidence="10">Putative proline/betaine transporter</fullName>
    </recommendedName>
</protein>
<evidence type="ECO:0000256" key="5">
    <source>
        <dbReference type="ARBA" id="ARBA00022692"/>
    </source>
</evidence>
<evidence type="ECO:0000256" key="8">
    <source>
        <dbReference type="ARBA" id="ARBA00023136"/>
    </source>
</evidence>
<name>A0A5M7C6H9_SACHI</name>
<evidence type="ECO:0000256" key="3">
    <source>
        <dbReference type="ARBA" id="ARBA00022448"/>
    </source>
</evidence>
<dbReference type="SUPFAM" id="SSF103473">
    <property type="entry name" value="MFS general substrate transporter"/>
    <property type="match status" value="1"/>
</dbReference>
<feature type="domain" description="Major facilitator superfamily (MFS) profile" evidence="13">
    <location>
        <begin position="32"/>
        <end position="460"/>
    </location>
</feature>
<dbReference type="AlphaFoldDB" id="A0A5M7C6H9"/>
<keyword evidence="8 12" id="KW-0472">Membrane</keyword>
<dbReference type="PANTHER" id="PTHR43045:SF1">
    <property type="entry name" value="SHIKIMATE TRANSPORTER"/>
    <property type="match status" value="1"/>
</dbReference>
<dbReference type="OrthoDB" id="9066401at2"/>
<evidence type="ECO:0000256" key="6">
    <source>
        <dbReference type="ARBA" id="ARBA00022847"/>
    </source>
</evidence>
<dbReference type="PANTHER" id="PTHR43045">
    <property type="entry name" value="SHIKIMATE TRANSPORTER"/>
    <property type="match status" value="1"/>
</dbReference>
<evidence type="ECO:0000256" key="2">
    <source>
        <dbReference type="ARBA" id="ARBA00008240"/>
    </source>
</evidence>
<feature type="transmembrane region" description="Helical" evidence="12">
    <location>
        <begin position="73"/>
        <end position="93"/>
    </location>
</feature>
<dbReference type="Proteomes" id="UP000323946">
    <property type="component" value="Unassembled WGS sequence"/>
</dbReference>
<keyword evidence="4" id="KW-1003">Cell membrane</keyword>
<keyword evidence="5 12" id="KW-0812">Transmembrane</keyword>
<sequence length="474" mass="50811">MTHSYHQAVRRGDKGVPMGTPGRQRSAFQPRVIAAGVLGTTVEWYDFALYATAASLVFNKLYFPGGDPLVGTIAAFGTFAIGFLGRPLGGAYFGELGDRKGRKHVLVLTLLLMGIATTGIGLLPTYEAIGFAAPFLLTLLRFVQGFAAGGEKTGALVLMFETAPTRSRGLLASLPAIGTGAGSLFSTGAMALASTTLSEQAFLDWGWRVPFLFSAVLTLFGLWVRRSLEEPEEFRRELRRQAAERGAGPESPRPSWRERLAQSRFVESWRKYPKEMIIVICAGAAENCGYYVFGTFSVAYAEDAGLSTGPVLTGVMFVSAVKLVSVPLFGALSDRWGRRPVSILGAAVMAIACYPFFLMVDTEIAWLVWLALLITLGIGQSAVLGSQPAFFAELFTTKVRFTAVGVANNIGTVLTGGLAPVVASALLLWFDHNIIGVVIFLLATCAITVVTVAVARETRETDVLARSSAERAIN</sequence>
<dbReference type="Gene3D" id="1.20.1250.20">
    <property type="entry name" value="MFS general substrate transporter like domains"/>
    <property type="match status" value="1"/>
</dbReference>
<feature type="transmembrane region" description="Helical" evidence="12">
    <location>
        <begin position="434"/>
        <end position="455"/>
    </location>
</feature>
<dbReference type="CDD" id="cd17369">
    <property type="entry name" value="MFS_ShiA_like"/>
    <property type="match status" value="1"/>
</dbReference>
<dbReference type="GO" id="GO:0005886">
    <property type="term" value="C:plasma membrane"/>
    <property type="evidence" value="ECO:0007669"/>
    <property type="project" value="UniProtKB-SubCell"/>
</dbReference>
<dbReference type="Pfam" id="PF00083">
    <property type="entry name" value="Sugar_tr"/>
    <property type="match status" value="1"/>
</dbReference>
<evidence type="ECO:0000256" key="7">
    <source>
        <dbReference type="ARBA" id="ARBA00022989"/>
    </source>
</evidence>
<comment type="function">
    <text evidence="9">May be a proton symporter involved in the uptake of osmolytes such as proline and glycine betaine.</text>
</comment>
<feature type="transmembrane region" description="Helical" evidence="12">
    <location>
        <begin position="277"/>
        <end position="299"/>
    </location>
</feature>
<gene>
    <name evidence="14" type="ORF">F1721_10645</name>
</gene>
<evidence type="ECO:0000313" key="14">
    <source>
        <dbReference type="EMBL" id="KAA5835234.1"/>
    </source>
</evidence>
<keyword evidence="7 12" id="KW-1133">Transmembrane helix</keyword>
<organism evidence="14 15">
    <name type="scientific">Saccharopolyspora hirsuta</name>
    <dbReference type="NCBI Taxonomy" id="1837"/>
    <lineage>
        <taxon>Bacteria</taxon>
        <taxon>Bacillati</taxon>
        <taxon>Actinomycetota</taxon>
        <taxon>Actinomycetes</taxon>
        <taxon>Pseudonocardiales</taxon>
        <taxon>Pseudonocardiaceae</taxon>
        <taxon>Saccharopolyspora</taxon>
    </lineage>
</organism>
<feature type="transmembrane region" description="Helical" evidence="12">
    <location>
        <begin position="341"/>
        <end position="360"/>
    </location>
</feature>
<feature type="transmembrane region" description="Helical" evidence="12">
    <location>
        <begin position="170"/>
        <end position="193"/>
    </location>
</feature>
<reference evidence="14 15" key="1">
    <citation type="submission" date="2019-09" db="EMBL/GenBank/DDBJ databases">
        <title>Draft genome sequence of the thermophilic Saccharopolyspora hirsuta VKM Ac-666T.</title>
        <authorList>
            <person name="Lobastova T.G."/>
            <person name="Fokina V."/>
            <person name="Bragin E.Y."/>
            <person name="Shtratnikova V.Y."/>
            <person name="Starodumova I.P."/>
            <person name="Tarlachkov S.V."/>
            <person name="Donova M.V."/>
        </authorList>
    </citation>
    <scope>NUCLEOTIDE SEQUENCE [LARGE SCALE GENOMIC DNA]</scope>
    <source>
        <strain evidence="14 15">VKM Ac-666</strain>
    </source>
</reference>
<dbReference type="PROSITE" id="PS50850">
    <property type="entry name" value="MFS"/>
    <property type="match status" value="1"/>
</dbReference>
<feature type="transmembrane region" description="Helical" evidence="12">
    <location>
        <begin position="129"/>
        <end position="149"/>
    </location>
</feature>
<feature type="transmembrane region" description="Helical" evidence="12">
    <location>
        <begin position="205"/>
        <end position="224"/>
    </location>
</feature>
<feature type="transmembrane region" description="Helical" evidence="12">
    <location>
        <begin position="32"/>
        <end position="53"/>
    </location>
</feature>
<proteinExistence type="inferred from homology"/>
<dbReference type="InterPro" id="IPR005829">
    <property type="entry name" value="Sugar_transporter_CS"/>
</dbReference>
<comment type="subcellular location">
    <subcellularLocation>
        <location evidence="1">Cell membrane</location>
        <topology evidence="1">Multi-pass membrane protein</topology>
    </subcellularLocation>
</comment>
<evidence type="ECO:0000256" key="11">
    <source>
        <dbReference type="SAM" id="MobiDB-lite"/>
    </source>
</evidence>
<dbReference type="InterPro" id="IPR020846">
    <property type="entry name" value="MFS_dom"/>
</dbReference>
<evidence type="ECO:0000256" key="1">
    <source>
        <dbReference type="ARBA" id="ARBA00004651"/>
    </source>
</evidence>
<dbReference type="PROSITE" id="PS00217">
    <property type="entry name" value="SUGAR_TRANSPORT_2"/>
    <property type="match status" value="1"/>
</dbReference>
<comment type="similarity">
    <text evidence="2">Belongs to the major facilitator superfamily. Metabolite:H+ Symporter (MHS) family (TC 2.A.1.6) family.</text>
</comment>
<keyword evidence="3" id="KW-0813">Transport</keyword>
<accession>A0A5M7C6H9</accession>
<evidence type="ECO:0000256" key="12">
    <source>
        <dbReference type="SAM" id="Phobius"/>
    </source>
</evidence>
<keyword evidence="6" id="KW-0769">Symport</keyword>
<evidence type="ECO:0000259" key="13">
    <source>
        <dbReference type="PROSITE" id="PS50850"/>
    </source>
</evidence>
<feature type="transmembrane region" description="Helical" evidence="12">
    <location>
        <begin position="406"/>
        <end position="428"/>
    </location>
</feature>
<dbReference type="InterPro" id="IPR005828">
    <property type="entry name" value="MFS_sugar_transport-like"/>
</dbReference>
<feature type="transmembrane region" description="Helical" evidence="12">
    <location>
        <begin position="366"/>
        <end position="385"/>
    </location>
</feature>
<feature type="region of interest" description="Disordered" evidence="11">
    <location>
        <begin position="1"/>
        <end position="23"/>
    </location>
</feature>
<feature type="transmembrane region" description="Helical" evidence="12">
    <location>
        <begin position="105"/>
        <end position="123"/>
    </location>
</feature>
<keyword evidence="15" id="KW-1185">Reference proteome</keyword>
<evidence type="ECO:0000313" key="15">
    <source>
        <dbReference type="Proteomes" id="UP000323946"/>
    </source>
</evidence>
<dbReference type="GO" id="GO:0015293">
    <property type="term" value="F:symporter activity"/>
    <property type="evidence" value="ECO:0007669"/>
    <property type="project" value="UniProtKB-KW"/>
</dbReference>
<dbReference type="FunFam" id="1.20.1250.20:FF:000001">
    <property type="entry name" value="Dicarboxylate MFS transporter"/>
    <property type="match status" value="1"/>
</dbReference>
<evidence type="ECO:0000256" key="10">
    <source>
        <dbReference type="ARBA" id="ARBA00039918"/>
    </source>
</evidence>
<feature type="transmembrane region" description="Helical" evidence="12">
    <location>
        <begin position="311"/>
        <end position="329"/>
    </location>
</feature>
<dbReference type="InterPro" id="IPR036259">
    <property type="entry name" value="MFS_trans_sf"/>
</dbReference>
<comment type="caution">
    <text evidence="14">The sequence shown here is derived from an EMBL/GenBank/DDBJ whole genome shotgun (WGS) entry which is preliminary data.</text>
</comment>